<dbReference type="InterPro" id="IPR001128">
    <property type="entry name" value="Cyt_P450"/>
</dbReference>
<reference evidence="10 11" key="1">
    <citation type="journal article" date="2018" name="Evol. Lett.">
        <title>Horizontal gene cluster transfer increased hallucinogenic mushroom diversity.</title>
        <authorList>
            <person name="Reynolds H.T."/>
            <person name="Vijayakumar V."/>
            <person name="Gluck-Thaler E."/>
            <person name="Korotkin H.B."/>
            <person name="Matheny P.B."/>
            <person name="Slot J.C."/>
        </authorList>
    </citation>
    <scope>NUCLEOTIDE SEQUENCE [LARGE SCALE GENOMIC DNA]</scope>
    <source>
        <strain evidence="10 11">SRW20</strain>
    </source>
</reference>
<dbReference type="STRING" id="231916.A0A409W2Z0"/>
<dbReference type="InterPro" id="IPR050364">
    <property type="entry name" value="Cytochrome_P450_fung"/>
</dbReference>
<evidence type="ECO:0000256" key="6">
    <source>
        <dbReference type="ARBA" id="ARBA00023002"/>
    </source>
</evidence>
<gene>
    <name evidence="10" type="ORF">CVT26_003337</name>
</gene>
<comment type="pathway">
    <text evidence="2">Secondary metabolite biosynthesis.</text>
</comment>
<dbReference type="GO" id="GO:0020037">
    <property type="term" value="F:heme binding"/>
    <property type="evidence" value="ECO:0007669"/>
    <property type="project" value="InterPro"/>
</dbReference>
<keyword evidence="11" id="KW-1185">Reference proteome</keyword>
<feature type="signal peptide" evidence="9">
    <location>
        <begin position="1"/>
        <end position="23"/>
    </location>
</feature>
<evidence type="ECO:0000256" key="2">
    <source>
        <dbReference type="ARBA" id="ARBA00005179"/>
    </source>
</evidence>
<dbReference type="PANTHER" id="PTHR46300:SF7">
    <property type="entry name" value="P450, PUTATIVE (EUROFUNG)-RELATED"/>
    <property type="match status" value="1"/>
</dbReference>
<proteinExistence type="inferred from homology"/>
<dbReference type="GO" id="GO:0005506">
    <property type="term" value="F:iron ion binding"/>
    <property type="evidence" value="ECO:0007669"/>
    <property type="project" value="InterPro"/>
</dbReference>
<dbReference type="InParanoid" id="A0A409W2Z0"/>
<comment type="cofactor">
    <cofactor evidence="1">
        <name>heme</name>
        <dbReference type="ChEBI" id="CHEBI:30413"/>
    </cofactor>
</comment>
<accession>A0A409W2Z0</accession>
<comment type="similarity">
    <text evidence="3">Belongs to the cytochrome P450 family.</text>
</comment>
<dbReference type="InterPro" id="IPR036396">
    <property type="entry name" value="Cyt_P450_sf"/>
</dbReference>
<evidence type="ECO:0000313" key="11">
    <source>
        <dbReference type="Proteomes" id="UP000284706"/>
    </source>
</evidence>
<keyword evidence="4" id="KW-0349">Heme</keyword>
<dbReference type="Pfam" id="PF00067">
    <property type="entry name" value="p450"/>
    <property type="match status" value="1"/>
</dbReference>
<dbReference type="GO" id="GO:0016705">
    <property type="term" value="F:oxidoreductase activity, acting on paired donors, with incorporation or reduction of molecular oxygen"/>
    <property type="evidence" value="ECO:0007669"/>
    <property type="project" value="InterPro"/>
</dbReference>
<dbReference type="GO" id="GO:0004497">
    <property type="term" value="F:monooxygenase activity"/>
    <property type="evidence" value="ECO:0007669"/>
    <property type="project" value="UniProtKB-KW"/>
</dbReference>
<evidence type="ECO:0000256" key="7">
    <source>
        <dbReference type="ARBA" id="ARBA00023004"/>
    </source>
</evidence>
<evidence type="ECO:0000256" key="5">
    <source>
        <dbReference type="ARBA" id="ARBA00022723"/>
    </source>
</evidence>
<evidence type="ECO:0000313" key="10">
    <source>
        <dbReference type="EMBL" id="PPQ72828.1"/>
    </source>
</evidence>
<evidence type="ECO:0000256" key="8">
    <source>
        <dbReference type="ARBA" id="ARBA00023033"/>
    </source>
</evidence>
<dbReference type="SUPFAM" id="SSF48264">
    <property type="entry name" value="Cytochrome P450"/>
    <property type="match status" value="1"/>
</dbReference>
<protein>
    <recommendedName>
        <fullName evidence="12">Cytochrome P450</fullName>
    </recommendedName>
</protein>
<dbReference type="Proteomes" id="UP000284706">
    <property type="component" value="Unassembled WGS sequence"/>
</dbReference>
<keyword evidence="6" id="KW-0560">Oxidoreductase</keyword>
<keyword evidence="5" id="KW-0479">Metal-binding</keyword>
<dbReference type="Gene3D" id="1.10.630.10">
    <property type="entry name" value="Cytochrome P450"/>
    <property type="match status" value="1"/>
</dbReference>
<sequence>MPIYLSVASVLLIAWVLKRLIDAYAKNDQGRSYAPGPRPLPLVGNMFDLPTSRTPEVYVEWGKRYQSDILFATTPLYGVLILNKQEDADELFERRSRIYSDRPQIPILELIGWEWNISLFRYGTAWRFHRQICQQNFRAEAVRAYHPLLLDKVHDMCRRLLGNPENFDEHNRRLSISVPMVTMYGYDVKSFEDPCIIAVEENTLTGASLLMPGATLANFIPPLAKLRIPTWLPGASTWKTAKRLRELSQVARNIPYDFVKKSMAEGTAIDSFVSTFLKKKEEYGASEIEEDAIKNIAMTIYGAASDTTIAATNSFIYFMAIHPEIQRKAQTEIDQVVGNSRLPDFDDRPALPYIEAIYRELLRIEPPAPMGLPHRVTEDDCYKRYFIPKGTVVFGNVWAMAHDEDVYPEPFVFKPERFLDDRGSLNDDARVLAYGFGRRRVFILSNGVYCVSSSTLPISQNMCWKARRERYVKMWMIVASILACFNIVKSKDGLGNEIDISDEYEDFGPMRHKTKFRCTFVPRSNMIEQILQDAET</sequence>
<dbReference type="EMBL" id="NHYE01005437">
    <property type="protein sequence ID" value="PPQ72828.1"/>
    <property type="molecule type" value="Genomic_DNA"/>
</dbReference>
<dbReference type="OrthoDB" id="2789670at2759"/>
<dbReference type="PRINTS" id="PR00463">
    <property type="entry name" value="EP450I"/>
</dbReference>
<dbReference type="InterPro" id="IPR002401">
    <property type="entry name" value="Cyt_P450_E_grp-I"/>
</dbReference>
<comment type="caution">
    <text evidence="10">The sequence shown here is derived from an EMBL/GenBank/DDBJ whole genome shotgun (WGS) entry which is preliminary data.</text>
</comment>
<evidence type="ECO:0000256" key="1">
    <source>
        <dbReference type="ARBA" id="ARBA00001971"/>
    </source>
</evidence>
<keyword evidence="9" id="KW-0732">Signal</keyword>
<dbReference type="PANTHER" id="PTHR46300">
    <property type="entry name" value="P450, PUTATIVE (EUROFUNG)-RELATED-RELATED"/>
    <property type="match status" value="1"/>
</dbReference>
<name>A0A409W2Z0_9AGAR</name>
<feature type="chain" id="PRO_5019163881" description="Cytochrome P450" evidence="9">
    <location>
        <begin position="24"/>
        <end position="536"/>
    </location>
</feature>
<keyword evidence="7" id="KW-0408">Iron</keyword>
<evidence type="ECO:0000256" key="9">
    <source>
        <dbReference type="SAM" id="SignalP"/>
    </source>
</evidence>
<organism evidence="10 11">
    <name type="scientific">Gymnopilus dilepis</name>
    <dbReference type="NCBI Taxonomy" id="231916"/>
    <lineage>
        <taxon>Eukaryota</taxon>
        <taxon>Fungi</taxon>
        <taxon>Dikarya</taxon>
        <taxon>Basidiomycota</taxon>
        <taxon>Agaricomycotina</taxon>
        <taxon>Agaricomycetes</taxon>
        <taxon>Agaricomycetidae</taxon>
        <taxon>Agaricales</taxon>
        <taxon>Agaricineae</taxon>
        <taxon>Hymenogastraceae</taxon>
        <taxon>Gymnopilus</taxon>
    </lineage>
</organism>
<keyword evidence="8" id="KW-0503">Monooxygenase</keyword>
<evidence type="ECO:0000256" key="3">
    <source>
        <dbReference type="ARBA" id="ARBA00010617"/>
    </source>
</evidence>
<evidence type="ECO:0008006" key="12">
    <source>
        <dbReference type="Google" id="ProtNLM"/>
    </source>
</evidence>
<dbReference type="CDD" id="cd11065">
    <property type="entry name" value="CYP64-like"/>
    <property type="match status" value="1"/>
</dbReference>
<evidence type="ECO:0000256" key="4">
    <source>
        <dbReference type="ARBA" id="ARBA00022617"/>
    </source>
</evidence>
<dbReference type="AlphaFoldDB" id="A0A409W2Z0"/>